<proteinExistence type="inferred from homology"/>
<feature type="coiled-coil region" evidence="7">
    <location>
        <begin position="165"/>
        <end position="216"/>
    </location>
</feature>
<feature type="region of interest" description="Disordered" evidence="8">
    <location>
        <begin position="1"/>
        <end position="45"/>
    </location>
</feature>
<feature type="region of interest" description="Disordered" evidence="8">
    <location>
        <begin position="389"/>
        <end position="408"/>
    </location>
</feature>
<dbReference type="OrthoDB" id="5877028at2759"/>
<dbReference type="EMBL" id="RSCE01000007">
    <property type="protein sequence ID" value="RSH80955.1"/>
    <property type="molecule type" value="Genomic_DNA"/>
</dbReference>
<dbReference type="GO" id="GO:0000776">
    <property type="term" value="C:kinetochore"/>
    <property type="evidence" value="ECO:0007669"/>
    <property type="project" value="TreeGrafter"/>
</dbReference>
<dbReference type="GO" id="GO:0000132">
    <property type="term" value="P:establishment of mitotic spindle orientation"/>
    <property type="evidence" value="ECO:0007669"/>
    <property type="project" value="TreeGrafter"/>
</dbReference>
<evidence type="ECO:0000256" key="4">
    <source>
        <dbReference type="ARBA" id="ARBA00022701"/>
    </source>
</evidence>
<keyword evidence="4" id="KW-0493">Microtubule</keyword>
<dbReference type="InterPro" id="IPR006964">
    <property type="entry name" value="NUDE_dom"/>
</dbReference>
<dbReference type="PANTHER" id="PTHR10921">
    <property type="entry name" value="NUCLEAR DISTRIBUTION PROTEIN NUDE HOMOLOG 1"/>
    <property type="match status" value="1"/>
</dbReference>
<keyword evidence="11" id="KW-1185">Reference proteome</keyword>
<evidence type="ECO:0000259" key="9">
    <source>
        <dbReference type="Pfam" id="PF04880"/>
    </source>
</evidence>
<dbReference type="GeneID" id="39592927"/>
<feature type="compositionally biased region" description="Polar residues" evidence="8">
    <location>
        <begin position="549"/>
        <end position="559"/>
    </location>
</feature>
<evidence type="ECO:0000256" key="1">
    <source>
        <dbReference type="ARBA" id="ARBA00004245"/>
    </source>
</evidence>
<dbReference type="Proteomes" id="UP000279236">
    <property type="component" value="Unassembled WGS sequence"/>
</dbReference>
<feature type="region of interest" description="Disordered" evidence="8">
    <location>
        <begin position="476"/>
        <end position="723"/>
    </location>
</feature>
<name>A0A427XQ48_9TREE</name>
<dbReference type="GO" id="GO:0005874">
    <property type="term" value="C:microtubule"/>
    <property type="evidence" value="ECO:0007669"/>
    <property type="project" value="UniProtKB-KW"/>
</dbReference>
<dbReference type="PANTHER" id="PTHR10921:SF1">
    <property type="entry name" value="NUCLEAR DISTRIBUTION PROTEIN NUDE HOMOLOG"/>
    <property type="match status" value="1"/>
</dbReference>
<feature type="domain" description="NUDE" evidence="9">
    <location>
        <begin position="164"/>
        <end position="282"/>
    </location>
</feature>
<evidence type="ECO:0000256" key="3">
    <source>
        <dbReference type="ARBA" id="ARBA00022490"/>
    </source>
</evidence>
<dbReference type="GO" id="GO:0007020">
    <property type="term" value="P:microtubule nucleation"/>
    <property type="evidence" value="ECO:0007669"/>
    <property type="project" value="TreeGrafter"/>
</dbReference>
<dbReference type="RefSeq" id="XP_028475674.1">
    <property type="nucleotide sequence ID" value="XM_028623700.1"/>
</dbReference>
<keyword evidence="5 7" id="KW-0175">Coiled coil</keyword>
<keyword evidence="3" id="KW-0963">Cytoplasm</keyword>
<dbReference type="GO" id="GO:0008017">
    <property type="term" value="F:microtubule binding"/>
    <property type="evidence" value="ECO:0007669"/>
    <property type="project" value="InterPro"/>
</dbReference>
<feature type="compositionally biased region" description="Low complexity" evidence="8">
    <location>
        <begin position="575"/>
        <end position="596"/>
    </location>
</feature>
<feature type="compositionally biased region" description="Polar residues" evidence="8">
    <location>
        <begin position="675"/>
        <end position="688"/>
    </location>
</feature>
<feature type="compositionally biased region" description="Basic and acidic residues" evidence="8">
    <location>
        <begin position="31"/>
        <end position="45"/>
    </location>
</feature>
<keyword evidence="6" id="KW-0206">Cytoskeleton</keyword>
<comment type="caution">
    <text evidence="10">The sequence shown here is derived from an EMBL/GenBank/DDBJ whole genome shotgun (WGS) entry which is preliminary data.</text>
</comment>
<evidence type="ECO:0000313" key="11">
    <source>
        <dbReference type="Proteomes" id="UP000279236"/>
    </source>
</evidence>
<feature type="coiled-coil region" evidence="7">
    <location>
        <begin position="59"/>
        <end position="136"/>
    </location>
</feature>
<feature type="compositionally biased region" description="Basic and acidic residues" evidence="8">
    <location>
        <begin position="703"/>
        <end position="713"/>
    </location>
</feature>
<dbReference type="GO" id="GO:0047496">
    <property type="term" value="P:vesicle transport along microtubule"/>
    <property type="evidence" value="ECO:0007669"/>
    <property type="project" value="TreeGrafter"/>
</dbReference>
<accession>A0A427XQ48</accession>
<evidence type="ECO:0000256" key="6">
    <source>
        <dbReference type="ARBA" id="ARBA00023212"/>
    </source>
</evidence>
<dbReference type="GO" id="GO:0051642">
    <property type="term" value="P:centrosome localization"/>
    <property type="evidence" value="ECO:0007669"/>
    <property type="project" value="TreeGrafter"/>
</dbReference>
<dbReference type="STRING" id="105984.A0A427XQ48"/>
<protein>
    <submittedName>
        <fullName evidence="10">NADH:ubiquinone oxidoreductase</fullName>
    </submittedName>
</protein>
<feature type="compositionally biased region" description="Polar residues" evidence="8">
    <location>
        <begin position="630"/>
        <end position="643"/>
    </location>
</feature>
<comment type="similarity">
    <text evidence="2">Belongs to the nudE family.</text>
</comment>
<organism evidence="10 11">
    <name type="scientific">Apiotrichum porosum</name>
    <dbReference type="NCBI Taxonomy" id="105984"/>
    <lineage>
        <taxon>Eukaryota</taxon>
        <taxon>Fungi</taxon>
        <taxon>Dikarya</taxon>
        <taxon>Basidiomycota</taxon>
        <taxon>Agaricomycotina</taxon>
        <taxon>Tremellomycetes</taxon>
        <taxon>Trichosporonales</taxon>
        <taxon>Trichosporonaceae</taxon>
        <taxon>Apiotrichum</taxon>
    </lineage>
</organism>
<feature type="compositionally biased region" description="Basic and acidic residues" evidence="8">
    <location>
        <begin position="260"/>
        <end position="276"/>
    </location>
</feature>
<keyword evidence="10" id="KW-0830">Ubiquinone</keyword>
<dbReference type="Pfam" id="PF04880">
    <property type="entry name" value="NUDE_C"/>
    <property type="match status" value="1"/>
</dbReference>
<feature type="region of interest" description="Disordered" evidence="8">
    <location>
        <begin position="222"/>
        <end position="364"/>
    </location>
</feature>
<dbReference type="GO" id="GO:0005871">
    <property type="term" value="C:kinesin complex"/>
    <property type="evidence" value="ECO:0007669"/>
    <property type="project" value="TreeGrafter"/>
</dbReference>
<feature type="compositionally biased region" description="Polar residues" evidence="8">
    <location>
        <begin position="349"/>
        <end position="363"/>
    </location>
</feature>
<reference evidence="10 11" key="1">
    <citation type="submission" date="2018-11" db="EMBL/GenBank/DDBJ databases">
        <title>Genome sequence of Apiotrichum porosum DSM 27194.</title>
        <authorList>
            <person name="Aliyu H."/>
            <person name="Gorte O."/>
            <person name="Ochsenreither K."/>
        </authorList>
    </citation>
    <scope>NUCLEOTIDE SEQUENCE [LARGE SCALE GENOMIC DNA]</scope>
    <source>
        <strain evidence="10 11">DSM 27194</strain>
    </source>
</reference>
<evidence type="ECO:0000256" key="8">
    <source>
        <dbReference type="SAM" id="MobiDB-lite"/>
    </source>
</evidence>
<feature type="compositionally biased region" description="Polar residues" evidence="8">
    <location>
        <begin position="328"/>
        <end position="340"/>
    </location>
</feature>
<dbReference type="AlphaFoldDB" id="A0A427XQ48"/>
<evidence type="ECO:0000256" key="7">
    <source>
        <dbReference type="SAM" id="Coils"/>
    </source>
</evidence>
<dbReference type="InterPro" id="IPR033494">
    <property type="entry name" value="NUDE"/>
</dbReference>
<comment type="subcellular location">
    <subcellularLocation>
        <location evidence="1">Cytoplasm</location>
        <location evidence="1">Cytoskeleton</location>
    </subcellularLocation>
</comment>
<dbReference type="Gene3D" id="6.10.250.1080">
    <property type="match status" value="1"/>
</dbReference>
<dbReference type="GO" id="GO:0007059">
    <property type="term" value="P:chromosome segregation"/>
    <property type="evidence" value="ECO:0007669"/>
    <property type="project" value="TreeGrafter"/>
</dbReference>
<evidence type="ECO:0000313" key="10">
    <source>
        <dbReference type="EMBL" id="RSH80955.1"/>
    </source>
</evidence>
<feature type="compositionally biased region" description="Low complexity" evidence="8">
    <location>
        <begin position="294"/>
        <end position="327"/>
    </location>
</feature>
<sequence length="723" mass="77983">MSAGPALEASSSIDNGHAGLHKVSSSITMGSHDENQEFASPREEADYYRDKYNEVFNGLTELQEELDSFTASSKELENELEDELQHTEAREQDLKGRLAVAEGERDDWKTKYLDLQKRHNLEMDRQQGTIDNLTAEGIKARAAYRDLENGNDQLERNERVATSSLLDLESKYNRVIEEKTVLEQEIVQKQEVEEECQRLKDDVRDANNEIAILRDQLARMVVPTPPSSTAPMSPVPERVSHSRTGSRSDAASPTPTDRSATTERSVRSAAGERSDRSTTVTPSNVRPRGQVPGSPRVPSRSALPPLSPSAKRSNVSSPSSIPALSRSTTTRNLTQPTVSSARRAAGYNPSPTTRASQHQMTKNKASKLLHDLQARIKTTDDKIGKMVKKAPAQLARRQPTTSNASTTSAAAASATAASSLSASTIGRPRAATTLAMTMATPRPASHAEDSDVGFLSPTSWVLLSEPEDTPIAAQLARPAHNREEPPSPSRTATQRSRGLPTRPSIPSPLVRETKARAGLSQSVRGERPPPLSSSIARPPSRTHTHVRTVSRSGAMSPSITAHVRRTSVSTNGDFSSPPASASTFRSSSSRPSSRNSSRADERPTARGAFIGAVGAGPLRTNRPSHKSHGSHSGTMMGNTTPNKALTTAARRPARRSSMGVVETGQPPTGIPAPRTSVSSSIARPTSLHTPPPPVPRIPSQVLRESKSRQESQRPRSPPCTLPL</sequence>
<evidence type="ECO:0000256" key="2">
    <source>
        <dbReference type="ARBA" id="ARBA00007429"/>
    </source>
</evidence>
<gene>
    <name evidence="10" type="primary">NDE1_2</name>
    <name evidence="10" type="ORF">EHS24_008384</name>
</gene>
<evidence type="ECO:0000256" key="5">
    <source>
        <dbReference type="ARBA" id="ARBA00023054"/>
    </source>
</evidence>
<feature type="compositionally biased region" description="Polar residues" evidence="8">
    <location>
        <begin position="242"/>
        <end position="259"/>
    </location>
</feature>